<evidence type="ECO:0000313" key="8">
    <source>
        <dbReference type="EMBL" id="MDQ0318388.1"/>
    </source>
</evidence>
<dbReference type="InterPro" id="IPR011067">
    <property type="entry name" value="Plasmid_toxin/cell-grow_inhib"/>
</dbReference>
<evidence type="ECO:0000256" key="6">
    <source>
        <dbReference type="ARBA" id="ARBA00029628"/>
    </source>
</evidence>
<dbReference type="EMBL" id="JAUSVF010000001">
    <property type="protein sequence ID" value="MDQ0318388.1"/>
    <property type="molecule type" value="Genomic_DNA"/>
</dbReference>
<keyword evidence="5" id="KW-0804">Transcription</keyword>
<dbReference type="SUPFAM" id="SSF50118">
    <property type="entry name" value="Cell growth inhibitor/plasmid maintenance toxic component"/>
    <property type="match status" value="1"/>
</dbReference>
<evidence type="ECO:0000256" key="2">
    <source>
        <dbReference type="ARBA" id="ARBA00015075"/>
    </source>
</evidence>
<proteinExistence type="inferred from homology"/>
<dbReference type="Pfam" id="PF01845">
    <property type="entry name" value="CcdB"/>
    <property type="match status" value="1"/>
</dbReference>
<accession>A0ABU0BJF9</accession>
<dbReference type="RefSeq" id="WP_307226409.1">
    <property type="nucleotide sequence ID" value="NZ_JAUSVF010000001.1"/>
</dbReference>
<keyword evidence="3" id="KW-0678">Repressor</keyword>
<dbReference type="InterPro" id="IPR002712">
    <property type="entry name" value="CcdB"/>
</dbReference>
<dbReference type="Gene3D" id="2.30.30.110">
    <property type="match status" value="1"/>
</dbReference>
<gene>
    <name evidence="8" type="ORF">QO002_000526</name>
</gene>
<evidence type="ECO:0000256" key="5">
    <source>
        <dbReference type="ARBA" id="ARBA00023163"/>
    </source>
</evidence>
<evidence type="ECO:0000256" key="4">
    <source>
        <dbReference type="ARBA" id="ARBA00023015"/>
    </source>
</evidence>
<dbReference type="Proteomes" id="UP001230207">
    <property type="component" value="Unassembled WGS sequence"/>
</dbReference>
<evidence type="ECO:0000256" key="3">
    <source>
        <dbReference type="ARBA" id="ARBA00022491"/>
    </source>
</evidence>
<reference evidence="8 9" key="1">
    <citation type="submission" date="2023-07" db="EMBL/GenBank/DDBJ databases">
        <title>Genomic Encyclopedia of Type Strains, Phase IV (KMG-IV): sequencing the most valuable type-strain genomes for metagenomic binning, comparative biology and taxonomic classification.</title>
        <authorList>
            <person name="Goeker M."/>
        </authorList>
    </citation>
    <scope>NUCLEOTIDE SEQUENCE [LARGE SCALE GENOMIC DNA]</scope>
    <source>
        <strain evidence="8 9">DSM 1112</strain>
    </source>
</reference>
<comment type="caution">
    <text evidence="8">The sequence shown here is derived from an EMBL/GenBank/DDBJ whole genome shotgun (WGS) entry which is preliminary data.</text>
</comment>
<name>A0ABU0BJF9_9HYPH</name>
<keyword evidence="9" id="KW-1185">Reference proteome</keyword>
<evidence type="ECO:0000313" key="9">
    <source>
        <dbReference type="Proteomes" id="UP001230207"/>
    </source>
</evidence>
<organism evidence="8 9">
    <name type="scientific">Pararhizobium capsulatum DSM 1112</name>
    <dbReference type="NCBI Taxonomy" id="1121113"/>
    <lineage>
        <taxon>Bacteria</taxon>
        <taxon>Pseudomonadati</taxon>
        <taxon>Pseudomonadota</taxon>
        <taxon>Alphaproteobacteria</taxon>
        <taxon>Hyphomicrobiales</taxon>
        <taxon>Rhizobiaceae</taxon>
        <taxon>Rhizobium/Agrobacterium group</taxon>
        <taxon>Pararhizobium</taxon>
    </lineage>
</organism>
<sequence length="99" mass="11083">MARFDVYQIKGGDLPVVDLQATFLDSLHHRVVAPLIPAEIFFKPLSRLNPRIVLENRTYVLATHLMAAVPTHEIAVKVGNVSHCRDEIVAATDFLFQGF</sequence>
<evidence type="ECO:0000256" key="7">
    <source>
        <dbReference type="ARBA" id="ARBA00033135"/>
    </source>
</evidence>
<protein>
    <recommendedName>
        <fullName evidence="2">Toxin CcdB</fullName>
    </recommendedName>
    <alternativeName>
        <fullName evidence="7">Cytotoxic protein CcdB</fullName>
    </alternativeName>
    <alternativeName>
        <fullName evidence="6">Protein LetD</fullName>
    </alternativeName>
</protein>
<keyword evidence="4" id="KW-0805">Transcription regulation</keyword>
<evidence type="ECO:0000256" key="1">
    <source>
        <dbReference type="ARBA" id="ARBA00005230"/>
    </source>
</evidence>
<comment type="similarity">
    <text evidence="1">Belongs to the CcdB toxin family.</text>
</comment>